<evidence type="ECO:0000256" key="5">
    <source>
        <dbReference type="ARBA" id="ARBA00022777"/>
    </source>
</evidence>
<dbReference type="AlphaFoldDB" id="A0A9P6YL20"/>
<dbReference type="SUPFAM" id="SSF56112">
    <property type="entry name" value="Protein kinase-like (PK-like)"/>
    <property type="match status" value="1"/>
</dbReference>
<dbReference type="GO" id="GO:0004674">
    <property type="term" value="F:protein serine/threonine kinase activity"/>
    <property type="evidence" value="ECO:0007669"/>
    <property type="project" value="UniProtKB-KW"/>
</dbReference>
<feature type="compositionally biased region" description="Polar residues" evidence="8">
    <location>
        <begin position="348"/>
        <end position="357"/>
    </location>
</feature>
<evidence type="ECO:0000256" key="6">
    <source>
        <dbReference type="ARBA" id="ARBA00022840"/>
    </source>
</evidence>
<evidence type="ECO:0000313" key="12">
    <source>
        <dbReference type="Proteomes" id="UP000717996"/>
    </source>
</evidence>
<reference evidence="11" key="1">
    <citation type="journal article" date="2020" name="Microb. Genom.">
        <title>Genetic diversity of clinical and environmental Mucorales isolates obtained from an investigation of mucormycosis cases among solid organ transplant recipients.</title>
        <authorList>
            <person name="Nguyen M.H."/>
            <person name="Kaul D."/>
            <person name="Muto C."/>
            <person name="Cheng S.J."/>
            <person name="Richter R.A."/>
            <person name="Bruno V.M."/>
            <person name="Liu G."/>
            <person name="Beyhan S."/>
            <person name="Sundermann A.J."/>
            <person name="Mounaud S."/>
            <person name="Pasculle A.W."/>
            <person name="Nierman W.C."/>
            <person name="Driscoll E."/>
            <person name="Cumbie R."/>
            <person name="Clancy C.J."/>
            <person name="Dupont C.L."/>
        </authorList>
    </citation>
    <scope>NUCLEOTIDE SEQUENCE</scope>
    <source>
        <strain evidence="11">GL16</strain>
    </source>
</reference>
<dbReference type="PANTHER" id="PTHR48016:SF48">
    <property type="entry name" value="SERINE_THREONINE-PROTEIN KINASE BCK1_SLK1_SSP31"/>
    <property type="match status" value="1"/>
</dbReference>
<keyword evidence="6 7" id="KW-0067">ATP-binding</keyword>
<proteinExistence type="inferred from homology"/>
<feature type="domain" description="Protein kinase" evidence="9">
    <location>
        <begin position="577"/>
        <end position="844"/>
    </location>
</feature>
<dbReference type="InterPro" id="IPR008271">
    <property type="entry name" value="Ser/Thr_kinase_AS"/>
</dbReference>
<evidence type="ECO:0000259" key="10">
    <source>
        <dbReference type="PROSITE" id="PS50105"/>
    </source>
</evidence>
<dbReference type="EMBL" id="JAANIT010000149">
    <property type="protein sequence ID" value="KAG1551405.1"/>
    <property type="molecule type" value="Genomic_DNA"/>
</dbReference>
<dbReference type="GO" id="GO:0005524">
    <property type="term" value="F:ATP binding"/>
    <property type="evidence" value="ECO:0007669"/>
    <property type="project" value="UniProtKB-UniRule"/>
</dbReference>
<dbReference type="InterPro" id="IPR001660">
    <property type="entry name" value="SAM"/>
</dbReference>
<evidence type="ECO:0000256" key="4">
    <source>
        <dbReference type="ARBA" id="ARBA00022741"/>
    </source>
</evidence>
<dbReference type="InterPro" id="IPR017441">
    <property type="entry name" value="Protein_kinase_ATP_BS"/>
</dbReference>
<feature type="region of interest" description="Disordered" evidence="8">
    <location>
        <begin position="339"/>
        <end position="394"/>
    </location>
</feature>
<dbReference type="PROSITE" id="PS00108">
    <property type="entry name" value="PROTEIN_KINASE_ST"/>
    <property type="match status" value="1"/>
</dbReference>
<dbReference type="InterPro" id="IPR000719">
    <property type="entry name" value="Prot_kinase_dom"/>
</dbReference>
<evidence type="ECO:0000256" key="2">
    <source>
        <dbReference type="ARBA" id="ARBA00022527"/>
    </source>
</evidence>
<dbReference type="InterPro" id="IPR013761">
    <property type="entry name" value="SAM/pointed_sf"/>
</dbReference>
<feature type="region of interest" description="Disordered" evidence="8">
    <location>
        <begin position="447"/>
        <end position="467"/>
    </location>
</feature>
<dbReference type="SMART" id="SM00220">
    <property type="entry name" value="S_TKc"/>
    <property type="match status" value="1"/>
</dbReference>
<gene>
    <name evidence="11" type="ORF">G6F51_001871</name>
</gene>
<evidence type="ECO:0000313" key="11">
    <source>
        <dbReference type="EMBL" id="KAG1551405.1"/>
    </source>
</evidence>
<dbReference type="PROSITE" id="PS50105">
    <property type="entry name" value="SAM_DOMAIN"/>
    <property type="match status" value="1"/>
</dbReference>
<dbReference type="FunFam" id="1.10.510.10:FF:000182">
    <property type="entry name" value="MAP kinase kinase kinase mkh1"/>
    <property type="match status" value="1"/>
</dbReference>
<feature type="compositionally biased region" description="Low complexity" evidence="8">
    <location>
        <begin position="453"/>
        <end position="464"/>
    </location>
</feature>
<dbReference type="InterPro" id="IPR029458">
    <property type="entry name" value="Ras-bd_By2"/>
</dbReference>
<keyword evidence="2" id="KW-0723">Serine/threonine-protein kinase</keyword>
<feature type="compositionally biased region" description="Low complexity" evidence="8">
    <location>
        <begin position="379"/>
        <end position="394"/>
    </location>
</feature>
<feature type="binding site" evidence="7">
    <location>
        <position position="606"/>
    </location>
    <ligand>
        <name>ATP</name>
        <dbReference type="ChEBI" id="CHEBI:30616"/>
    </ligand>
</feature>
<dbReference type="Gene3D" id="1.10.510.10">
    <property type="entry name" value="Transferase(Phosphotransferase) domain 1"/>
    <property type="match status" value="1"/>
</dbReference>
<dbReference type="InterPro" id="IPR011009">
    <property type="entry name" value="Kinase-like_dom_sf"/>
</dbReference>
<keyword evidence="4 7" id="KW-0547">Nucleotide-binding</keyword>
<evidence type="ECO:0000256" key="1">
    <source>
        <dbReference type="ARBA" id="ARBA00006529"/>
    </source>
</evidence>
<dbReference type="Pfam" id="PF14847">
    <property type="entry name" value="Ras_bdg_2"/>
    <property type="match status" value="1"/>
</dbReference>
<dbReference type="OrthoDB" id="266718at2759"/>
<name>A0A9P6YL20_RHIOR</name>
<dbReference type="Pfam" id="PF07647">
    <property type="entry name" value="SAM_2"/>
    <property type="match status" value="1"/>
</dbReference>
<dbReference type="PROSITE" id="PS50011">
    <property type="entry name" value="PROTEIN_KINASE_DOM"/>
    <property type="match status" value="1"/>
</dbReference>
<dbReference type="Pfam" id="PF00069">
    <property type="entry name" value="Pkinase"/>
    <property type="match status" value="1"/>
</dbReference>
<evidence type="ECO:0000256" key="3">
    <source>
        <dbReference type="ARBA" id="ARBA00022679"/>
    </source>
</evidence>
<dbReference type="GO" id="GO:0000165">
    <property type="term" value="P:MAPK cascade"/>
    <property type="evidence" value="ECO:0007669"/>
    <property type="project" value="UniProtKB-ARBA"/>
</dbReference>
<dbReference type="InterPro" id="IPR050538">
    <property type="entry name" value="MAP_kinase_kinase_kinase"/>
</dbReference>
<dbReference type="InterPro" id="IPR001245">
    <property type="entry name" value="Ser-Thr/Tyr_kinase_cat_dom"/>
</dbReference>
<evidence type="ECO:0000259" key="9">
    <source>
        <dbReference type="PROSITE" id="PS50011"/>
    </source>
</evidence>
<sequence>MEEYWTLERVIQWLEINNFRSAIEIFKANRISGRAFLDFDSSYLMTCQNELSLPERNKLIQSIKSITRVKDHYASPYNNRSAMTPRIPERKSSTNEHVLNLVKNIPIPTKLPIGSAAARHTNSRARSTNITNNNTSNWNSSTRRPNTIETSIHVTTDSDTFHSLQVTGMRDPRLIKTSILRKLGLGVECNKFLFFHENGKHPNVPLFDNELSFICQNSDHSSTNRILVQPKSGHYTTYCIDGTKYRDFAPTHKRKPANHSAHLALPNHYHQENLNPNGLTNNNRAWAAHQQHQRSNTIDTTYYPQPYPTPEIVTDNWNQNTIVSQPPAWVASQSQEKSSLWAVPPKVSKSTSDSLIPSSRPDKPSSSLWAVPPKAIEGSNSTQLNSTTTTTTASSLWAVPPKTLEEEETQQFSSENLNLHPSISSKTEEKPKRAVRFHENEGRGLHVDTGIRSASPTPASCSPSGIEENHWAERPSVERLYKNIDKYLPGHDLDKEIIVEPSPLLPKRHKKSIRHVANEAHRNWRNAVNAVNVIRANHLIRRRSTKMWHRAVEQVKPGMNANVHQPGELPKSKKLRWIRGELIGKGSFGRVYHALNVEAGEWIAVKQVDLPTTQSDYAKPGLREIKDGLFREISLLEDLDNEYIVQYLGYNVDEEEGHINIFLEYVPGGSIASCLSKTGRFEVALVQFFTRQILSGLAYLHNRNILHRDIKAGNILLDQNGICKITDFGLSKLSGQDKAYDPHSNNSVMRGTVFWMAPEVVKGTNYNAKVDIWSLGCTVIEMLTGNHPWLDLNMLAALYNLGKYQAPPIPEDIPESAKNFLTKCFTINPEERPTAEQLLNDPFVQPDPTFEFEKYMKKAEVERRTSKGRSQ</sequence>
<dbReference type="PRINTS" id="PR00109">
    <property type="entry name" value="TYRKINASE"/>
</dbReference>
<keyword evidence="3" id="KW-0808">Transferase</keyword>
<dbReference type="SUPFAM" id="SSF47769">
    <property type="entry name" value="SAM/Pointed domain"/>
    <property type="match status" value="1"/>
</dbReference>
<organism evidence="11 12">
    <name type="scientific">Rhizopus oryzae</name>
    <name type="common">Mucormycosis agent</name>
    <name type="synonym">Rhizopus arrhizus var. delemar</name>
    <dbReference type="NCBI Taxonomy" id="64495"/>
    <lineage>
        <taxon>Eukaryota</taxon>
        <taxon>Fungi</taxon>
        <taxon>Fungi incertae sedis</taxon>
        <taxon>Mucoromycota</taxon>
        <taxon>Mucoromycotina</taxon>
        <taxon>Mucoromycetes</taxon>
        <taxon>Mucorales</taxon>
        <taxon>Mucorineae</taxon>
        <taxon>Rhizopodaceae</taxon>
        <taxon>Rhizopus</taxon>
    </lineage>
</organism>
<keyword evidence="5" id="KW-0418">Kinase</keyword>
<evidence type="ECO:0000256" key="8">
    <source>
        <dbReference type="SAM" id="MobiDB-lite"/>
    </source>
</evidence>
<dbReference type="Proteomes" id="UP000717996">
    <property type="component" value="Unassembled WGS sequence"/>
</dbReference>
<comment type="caution">
    <text evidence="11">The sequence shown here is derived from an EMBL/GenBank/DDBJ whole genome shotgun (WGS) entry which is preliminary data.</text>
</comment>
<evidence type="ECO:0000256" key="7">
    <source>
        <dbReference type="PROSITE-ProRule" id="PRU10141"/>
    </source>
</evidence>
<feature type="domain" description="SAM" evidence="10">
    <location>
        <begin position="5"/>
        <end position="69"/>
    </location>
</feature>
<dbReference type="Gene3D" id="1.10.150.50">
    <property type="entry name" value="Transcription Factor, Ets-1"/>
    <property type="match status" value="1"/>
</dbReference>
<feature type="compositionally biased region" description="Low complexity" evidence="8">
    <location>
        <begin position="124"/>
        <end position="144"/>
    </location>
</feature>
<dbReference type="PANTHER" id="PTHR48016">
    <property type="entry name" value="MAP KINASE KINASE KINASE SSK2-RELATED-RELATED"/>
    <property type="match status" value="1"/>
</dbReference>
<feature type="region of interest" description="Disordered" evidence="8">
    <location>
        <begin position="120"/>
        <end position="144"/>
    </location>
</feature>
<evidence type="ECO:0008006" key="13">
    <source>
        <dbReference type="Google" id="ProtNLM"/>
    </source>
</evidence>
<comment type="similarity">
    <text evidence="1">Belongs to the protein kinase superfamily. STE Ser/Thr protein kinase family. MAP kinase kinase kinase subfamily.</text>
</comment>
<dbReference type="PROSITE" id="PS00107">
    <property type="entry name" value="PROTEIN_KINASE_ATP"/>
    <property type="match status" value="1"/>
</dbReference>
<protein>
    <recommendedName>
        <fullName evidence="13">Pkinase-domain-containing protein</fullName>
    </recommendedName>
</protein>
<accession>A0A9P6YL20</accession>